<protein>
    <submittedName>
        <fullName evidence="1">Uncharacterized protein</fullName>
    </submittedName>
</protein>
<name>A0A2U8QWE2_9FLAO</name>
<dbReference type="Proteomes" id="UP000245429">
    <property type="component" value="Chromosome"/>
</dbReference>
<dbReference type="KEGG" id="fse:DI487_10315"/>
<dbReference type="EMBL" id="CP029463">
    <property type="protein sequence ID" value="AWM14206.1"/>
    <property type="molecule type" value="Genomic_DNA"/>
</dbReference>
<gene>
    <name evidence="1" type="ORF">DI487_10315</name>
</gene>
<dbReference type="AlphaFoldDB" id="A0A2U8QWE2"/>
<dbReference type="RefSeq" id="WP_109569566.1">
    <property type="nucleotide sequence ID" value="NZ_CP029463.1"/>
</dbReference>
<evidence type="ECO:0000313" key="2">
    <source>
        <dbReference type="Proteomes" id="UP000245429"/>
    </source>
</evidence>
<organism evidence="1 2">
    <name type="scientific">Flavobacterium sediminis</name>
    <dbReference type="NCBI Taxonomy" id="2201181"/>
    <lineage>
        <taxon>Bacteria</taxon>
        <taxon>Pseudomonadati</taxon>
        <taxon>Bacteroidota</taxon>
        <taxon>Flavobacteriia</taxon>
        <taxon>Flavobacteriales</taxon>
        <taxon>Flavobacteriaceae</taxon>
        <taxon>Flavobacterium</taxon>
    </lineage>
</organism>
<proteinExistence type="predicted"/>
<reference evidence="1 2" key="1">
    <citation type="submission" date="2018-05" db="EMBL/GenBank/DDBJ databases">
        <title>Flavobacterium sp. MEBiC07310.</title>
        <authorList>
            <person name="Baek K."/>
        </authorList>
    </citation>
    <scope>NUCLEOTIDE SEQUENCE [LARGE SCALE GENOMIC DNA]</scope>
    <source>
        <strain evidence="1 2">MEBiC07310</strain>
    </source>
</reference>
<sequence>MKLAGYLKALKENSFAIPVYSENGKFFFHNVDENYKIIEFYDSGLENNNFIKCYLSTEFKINDFGAYVFVGSNNYLNYNILSKNIFEVENYLNDTTDKEKFLSVKEDVKSFINCFSSSDVDLTNLNVLTIEEMLKLRADERKEKMRGYKYISWFTNEQEIKKPKNIDVVEILLEDSFNKFICEQEVMIEILKKDDDLKFKFIKHIAESDYNEEIKKNIFTKYLSIIYSFSNSSNRLKEHNYKFNDKKTIAAITYDDLFVHGSKILEEESSKKNIEIAIRKMFENEK</sequence>
<accession>A0A2U8QWE2</accession>
<dbReference type="OrthoDB" id="1073140at2"/>
<evidence type="ECO:0000313" key="1">
    <source>
        <dbReference type="EMBL" id="AWM14206.1"/>
    </source>
</evidence>
<keyword evidence="2" id="KW-1185">Reference proteome</keyword>